<dbReference type="SUPFAM" id="SSF51905">
    <property type="entry name" value="FAD/NAD(P)-binding domain"/>
    <property type="match status" value="1"/>
</dbReference>
<evidence type="ECO:0000256" key="1">
    <source>
        <dbReference type="ARBA" id="ARBA00022630"/>
    </source>
</evidence>
<gene>
    <name evidence="5" type="ORF">ACFSXZ_24435</name>
</gene>
<dbReference type="PRINTS" id="PR00368">
    <property type="entry name" value="FADPNR"/>
</dbReference>
<keyword evidence="6" id="KW-1185">Reference proteome</keyword>
<dbReference type="InterPro" id="IPR036188">
    <property type="entry name" value="FAD/NAD-bd_sf"/>
</dbReference>
<keyword evidence="2" id="KW-0560">Oxidoreductase</keyword>
<dbReference type="InterPro" id="IPR050097">
    <property type="entry name" value="Ferredoxin-NADP_redctase_2"/>
</dbReference>
<keyword evidence="1" id="KW-0285">Flavoprotein</keyword>
<evidence type="ECO:0000313" key="5">
    <source>
        <dbReference type="EMBL" id="MFD2419481.1"/>
    </source>
</evidence>
<evidence type="ECO:0000259" key="4">
    <source>
        <dbReference type="Pfam" id="PF07992"/>
    </source>
</evidence>
<dbReference type="InterPro" id="IPR023753">
    <property type="entry name" value="FAD/NAD-binding_dom"/>
</dbReference>
<reference evidence="6" key="1">
    <citation type="journal article" date="2019" name="Int. J. Syst. Evol. Microbiol.">
        <title>The Global Catalogue of Microorganisms (GCM) 10K type strain sequencing project: providing services to taxonomists for standard genome sequencing and annotation.</title>
        <authorList>
            <consortium name="The Broad Institute Genomics Platform"/>
            <consortium name="The Broad Institute Genome Sequencing Center for Infectious Disease"/>
            <person name="Wu L."/>
            <person name="Ma J."/>
        </authorList>
    </citation>
    <scope>NUCLEOTIDE SEQUENCE [LARGE SCALE GENOMIC DNA]</scope>
    <source>
        <strain evidence="6">CGMCC 4.7645</strain>
    </source>
</reference>
<proteinExistence type="predicted"/>
<protein>
    <submittedName>
        <fullName evidence="5">NAD(P)/FAD-dependent oxidoreductase</fullName>
    </submittedName>
</protein>
<organism evidence="5 6">
    <name type="scientific">Amycolatopsis pigmentata</name>
    <dbReference type="NCBI Taxonomy" id="450801"/>
    <lineage>
        <taxon>Bacteria</taxon>
        <taxon>Bacillati</taxon>
        <taxon>Actinomycetota</taxon>
        <taxon>Actinomycetes</taxon>
        <taxon>Pseudonocardiales</taxon>
        <taxon>Pseudonocardiaceae</taxon>
        <taxon>Amycolatopsis</taxon>
    </lineage>
</organism>
<comment type="caution">
    <text evidence="5">The sequence shown here is derived from an EMBL/GenBank/DDBJ whole genome shotgun (WGS) entry which is preliminary data.</text>
</comment>
<dbReference type="Pfam" id="PF07992">
    <property type="entry name" value="Pyr_redox_2"/>
    <property type="match status" value="1"/>
</dbReference>
<dbReference type="EMBL" id="JBHUKR010000011">
    <property type="protein sequence ID" value="MFD2419481.1"/>
    <property type="molecule type" value="Genomic_DNA"/>
</dbReference>
<dbReference type="PANTHER" id="PTHR48105">
    <property type="entry name" value="THIOREDOXIN REDUCTASE 1-RELATED-RELATED"/>
    <property type="match status" value="1"/>
</dbReference>
<sequence>MSEDKATLWDCIVIGGGAAGLSAALTLGRGRRTTLLIDAARQSNLVTTGIGGLLGHDRRSPAEYYAAGQRELAAYPAVETRRAEVIDGAGNDDETFTVTCGDGRRERARSLILATGMDYRHPPVPGLADRWGDSVFHCPFCHGWEVADRPMAVLAQGAVGVHGALNLRAWSDRVTLVTNGGELTAQQRERLAAGGVAWDERPIAALDGPGTELRTVVFADGDELAVGALLVKTTLLQRSSLAKDLGASLIEPDEMLSVEAIRVDAMCRTDVPGLYAAGDAATTVPPSVAAAVASGHLAGASAVVSLATA</sequence>
<evidence type="ECO:0000313" key="6">
    <source>
        <dbReference type="Proteomes" id="UP001597417"/>
    </source>
</evidence>
<dbReference type="PRINTS" id="PR00469">
    <property type="entry name" value="PNDRDTASEII"/>
</dbReference>
<dbReference type="RefSeq" id="WP_378267466.1">
    <property type="nucleotide sequence ID" value="NZ_JBHUKR010000011.1"/>
</dbReference>
<feature type="domain" description="FAD/NAD(P)-binding" evidence="4">
    <location>
        <begin position="10"/>
        <end position="295"/>
    </location>
</feature>
<dbReference type="Proteomes" id="UP001597417">
    <property type="component" value="Unassembled WGS sequence"/>
</dbReference>
<evidence type="ECO:0000256" key="2">
    <source>
        <dbReference type="ARBA" id="ARBA00023002"/>
    </source>
</evidence>
<evidence type="ECO:0000256" key="3">
    <source>
        <dbReference type="ARBA" id="ARBA00048132"/>
    </source>
</evidence>
<dbReference type="Gene3D" id="3.50.50.60">
    <property type="entry name" value="FAD/NAD(P)-binding domain"/>
    <property type="match status" value="2"/>
</dbReference>
<accession>A0ABW5G3F4</accession>
<comment type="catalytic activity">
    <reaction evidence="3">
        <text>[thioredoxin]-dithiol + NADP(+) = [thioredoxin]-disulfide + NADPH + H(+)</text>
        <dbReference type="Rhea" id="RHEA:20345"/>
        <dbReference type="Rhea" id="RHEA-COMP:10698"/>
        <dbReference type="Rhea" id="RHEA-COMP:10700"/>
        <dbReference type="ChEBI" id="CHEBI:15378"/>
        <dbReference type="ChEBI" id="CHEBI:29950"/>
        <dbReference type="ChEBI" id="CHEBI:50058"/>
        <dbReference type="ChEBI" id="CHEBI:57783"/>
        <dbReference type="ChEBI" id="CHEBI:58349"/>
        <dbReference type="EC" id="1.8.1.9"/>
    </reaction>
</comment>
<name>A0ABW5G3F4_9PSEU</name>